<dbReference type="GO" id="GO:0005504">
    <property type="term" value="F:fatty acid binding"/>
    <property type="evidence" value="ECO:0007669"/>
    <property type="project" value="TreeGrafter"/>
</dbReference>
<dbReference type="SUPFAM" id="SSF56645">
    <property type="entry name" value="Acyl-CoA dehydrogenase NM domain-like"/>
    <property type="match status" value="1"/>
</dbReference>
<gene>
    <name evidence="18" type="ORF">C2G38_2188798</name>
</gene>
<feature type="domain" description="Acyl-CoA oxidase C-alpha1" evidence="17">
    <location>
        <begin position="303"/>
        <end position="453"/>
    </location>
</feature>
<name>A0A397V6C4_9GLOM</name>
<keyword evidence="19" id="KW-1185">Reference proteome</keyword>
<dbReference type="InterPro" id="IPR006091">
    <property type="entry name" value="Acyl-CoA_Oxase/DH_mid-dom"/>
</dbReference>
<evidence type="ECO:0000256" key="14">
    <source>
        <dbReference type="PIRSR" id="PIRSR000168-2"/>
    </source>
</evidence>
<dbReference type="PANTHER" id="PTHR10909:SF382">
    <property type="entry name" value="ACYL-COENZYME A OXIDASE"/>
    <property type="match status" value="1"/>
</dbReference>
<dbReference type="UniPathway" id="UPA00661"/>
<evidence type="ECO:0000259" key="16">
    <source>
        <dbReference type="Pfam" id="PF02770"/>
    </source>
</evidence>
<dbReference type="InterPro" id="IPR036250">
    <property type="entry name" value="AcylCo_DH-like_C"/>
</dbReference>
<keyword evidence="6 12" id="KW-0285">Flavoprotein</keyword>
<dbReference type="InterPro" id="IPR012258">
    <property type="entry name" value="Acyl-CoA_oxidase"/>
</dbReference>
<comment type="cofactor">
    <cofactor evidence="2">
        <name>FAD</name>
        <dbReference type="ChEBI" id="CHEBI:57692"/>
    </cofactor>
</comment>
<dbReference type="FunFam" id="1.20.140.10:FF:000007">
    <property type="entry name" value="Acyl-coenzyme A oxidase"/>
    <property type="match status" value="1"/>
</dbReference>
<evidence type="ECO:0000259" key="15">
    <source>
        <dbReference type="Pfam" id="PF01756"/>
    </source>
</evidence>
<evidence type="ECO:0000259" key="17">
    <source>
        <dbReference type="Pfam" id="PF22924"/>
    </source>
</evidence>
<accession>A0A397V6C4</accession>
<dbReference type="InterPro" id="IPR009100">
    <property type="entry name" value="AcylCoA_DH/oxidase_NM_dom_sf"/>
</dbReference>
<evidence type="ECO:0000256" key="3">
    <source>
        <dbReference type="ARBA" id="ARBA00004275"/>
    </source>
</evidence>
<protein>
    <recommendedName>
        <fullName evidence="12">Acyl-coenzyme A oxidase</fullName>
    </recommendedName>
</protein>
<dbReference type="GO" id="GO:0005777">
    <property type="term" value="C:peroxisome"/>
    <property type="evidence" value="ECO:0007669"/>
    <property type="project" value="UniProtKB-SubCell"/>
</dbReference>
<evidence type="ECO:0000256" key="6">
    <source>
        <dbReference type="ARBA" id="ARBA00022630"/>
    </source>
</evidence>
<feature type="active site" description="Proton acceptor" evidence="13">
    <location>
        <position position="438"/>
    </location>
</feature>
<evidence type="ECO:0000256" key="1">
    <source>
        <dbReference type="ARBA" id="ARBA00001201"/>
    </source>
</evidence>
<evidence type="ECO:0000256" key="8">
    <source>
        <dbReference type="ARBA" id="ARBA00022832"/>
    </source>
</evidence>
<dbReference type="Pfam" id="PF22924">
    <property type="entry name" value="ACOX_C_alpha1"/>
    <property type="match status" value="1"/>
</dbReference>
<dbReference type="Proteomes" id="UP000266673">
    <property type="component" value="Unassembled WGS sequence"/>
</dbReference>
<evidence type="ECO:0000256" key="2">
    <source>
        <dbReference type="ARBA" id="ARBA00001974"/>
    </source>
</evidence>
<dbReference type="GO" id="GO:0071949">
    <property type="term" value="F:FAD binding"/>
    <property type="evidence" value="ECO:0007669"/>
    <property type="project" value="InterPro"/>
</dbReference>
<keyword evidence="11" id="KW-0576">Peroxisome</keyword>
<dbReference type="PIRSF" id="PIRSF000168">
    <property type="entry name" value="Acyl-CoA_oxidase"/>
    <property type="match status" value="1"/>
</dbReference>
<dbReference type="InterPro" id="IPR055060">
    <property type="entry name" value="ACOX_C_alpha1"/>
</dbReference>
<organism evidence="18 19">
    <name type="scientific">Gigaspora rosea</name>
    <dbReference type="NCBI Taxonomy" id="44941"/>
    <lineage>
        <taxon>Eukaryota</taxon>
        <taxon>Fungi</taxon>
        <taxon>Fungi incertae sedis</taxon>
        <taxon>Mucoromycota</taxon>
        <taxon>Glomeromycotina</taxon>
        <taxon>Glomeromycetes</taxon>
        <taxon>Diversisporales</taxon>
        <taxon>Gigasporaceae</taxon>
        <taxon>Gigaspora</taxon>
    </lineage>
</organism>
<dbReference type="InterPro" id="IPR046373">
    <property type="entry name" value="Acyl-CoA_Oxase/DH_mid-dom_sf"/>
</dbReference>
<evidence type="ECO:0000256" key="9">
    <source>
        <dbReference type="ARBA" id="ARBA00023002"/>
    </source>
</evidence>
<dbReference type="FunFam" id="1.20.140.10:FF:000010">
    <property type="entry name" value="Acyl-coenzyme A oxidase"/>
    <property type="match status" value="1"/>
</dbReference>
<evidence type="ECO:0000313" key="19">
    <source>
        <dbReference type="Proteomes" id="UP000266673"/>
    </source>
</evidence>
<feature type="binding site" evidence="14">
    <location>
        <position position="133"/>
    </location>
    <ligand>
        <name>FAD</name>
        <dbReference type="ChEBI" id="CHEBI:57692"/>
    </ligand>
</feature>
<dbReference type="InterPro" id="IPR002655">
    <property type="entry name" value="Acyl-CoA_oxidase_C"/>
</dbReference>
<dbReference type="STRING" id="44941.A0A397V6C4"/>
<dbReference type="OrthoDB" id="538336at2759"/>
<evidence type="ECO:0000256" key="11">
    <source>
        <dbReference type="ARBA" id="ARBA00023140"/>
    </source>
</evidence>
<dbReference type="Pfam" id="PF02770">
    <property type="entry name" value="Acyl-CoA_dh_M"/>
    <property type="match status" value="1"/>
</dbReference>
<feature type="domain" description="Acyl-CoA oxidase C-terminal" evidence="15">
    <location>
        <begin position="480"/>
        <end position="621"/>
    </location>
</feature>
<keyword evidence="8" id="KW-0276">Fatty acid metabolism</keyword>
<dbReference type="GO" id="GO:0055088">
    <property type="term" value="P:lipid homeostasis"/>
    <property type="evidence" value="ECO:0007669"/>
    <property type="project" value="TreeGrafter"/>
</dbReference>
<comment type="caution">
    <text evidence="18">The sequence shown here is derived from an EMBL/GenBank/DDBJ whole genome shotgun (WGS) entry which is preliminary data.</text>
</comment>
<keyword evidence="7 12" id="KW-0274">FAD</keyword>
<keyword evidence="10" id="KW-0443">Lipid metabolism</keyword>
<sequence length="647" mass="73100">MTAVSPNDFATIQQLLEHDNHKNRKAMLDFVAKDPIYIPRYNVSLEFEREIALQRLKRIADRGFISVYDFENNPLNIFAAHEIAGMVDGSMGTKMTVQWNLFGGTVIKLGTERHRYLLPGIDSLQNVGCFALTELGYGNNAVEMETTALFDEQTREFIINTPSTLAQKYWITNSAIHAKWAVVFAQTIIRGKNEGVHAILVRIREEDMTVSKGVVIEEMGVKFECNGVDNGKHYLINVHCNLQYLYNYLLIIHFIHLGKLWFKNVRVPVENLLNRYSNIDENNNYTSVVKKTRDRFLKVANQLLSGRLAIASLNLGGTKACLSIAFRYANSRLAVGPTGKSDTPILAYQLQQRALIPLLATTIALNIGLNYCKVRWTEGTEEKHNEVVRLCCVIKPLVTWNFERVATTCRERCGGQGYLSINRFGSFIGFSHAGMTAEGDNSVLMQKVSKELLADVQSGVLKLPRISDVENAKKWDIRSLDNQLRLFNLREQVLIKELSTIMANANKGSSIFEVWMLRESDTVQALAKAHGHRIVLEQVVHTLQRLKGSSHWIMHNVACLYALNTIDSDLAWYITKNLISVESASLVKPLIRELVAELAPFSMKIVDALGVDPRVLYAPIANQWVEFNKTDNRGEILRDFRVGLSKL</sequence>
<reference evidence="18 19" key="1">
    <citation type="submission" date="2018-06" db="EMBL/GenBank/DDBJ databases">
        <title>Comparative genomics reveals the genomic features of Rhizophagus irregularis, R. cerebriforme, R. diaphanum and Gigaspora rosea, and their symbiotic lifestyle signature.</title>
        <authorList>
            <person name="Morin E."/>
            <person name="San Clemente H."/>
            <person name="Chen E.C.H."/>
            <person name="De La Providencia I."/>
            <person name="Hainaut M."/>
            <person name="Kuo A."/>
            <person name="Kohler A."/>
            <person name="Murat C."/>
            <person name="Tang N."/>
            <person name="Roy S."/>
            <person name="Loubradou J."/>
            <person name="Henrissat B."/>
            <person name="Grigoriev I.V."/>
            <person name="Corradi N."/>
            <person name="Roux C."/>
            <person name="Martin F.M."/>
        </authorList>
    </citation>
    <scope>NUCLEOTIDE SEQUENCE [LARGE SCALE GENOMIC DNA]</scope>
    <source>
        <strain evidence="18 19">DAOM 194757</strain>
    </source>
</reference>
<evidence type="ECO:0000313" key="18">
    <source>
        <dbReference type="EMBL" id="RIB16877.1"/>
    </source>
</evidence>
<keyword evidence="9" id="KW-0560">Oxidoreductase</keyword>
<evidence type="ECO:0000256" key="5">
    <source>
        <dbReference type="ARBA" id="ARBA00006288"/>
    </source>
</evidence>
<dbReference type="GO" id="GO:0033540">
    <property type="term" value="P:fatty acid beta-oxidation using acyl-CoA oxidase"/>
    <property type="evidence" value="ECO:0007669"/>
    <property type="project" value="UniProtKB-UniPathway"/>
</dbReference>
<comment type="subcellular location">
    <subcellularLocation>
        <location evidence="3">Peroxisome</location>
    </subcellularLocation>
</comment>
<dbReference type="AlphaFoldDB" id="A0A397V6C4"/>
<dbReference type="GO" id="GO:0003997">
    <property type="term" value="F:acyl-CoA oxidase activity"/>
    <property type="evidence" value="ECO:0007669"/>
    <property type="project" value="UniProtKB-EC"/>
</dbReference>
<dbReference type="EMBL" id="QKWP01000645">
    <property type="protein sequence ID" value="RIB16877.1"/>
    <property type="molecule type" value="Genomic_DNA"/>
</dbReference>
<evidence type="ECO:0000256" key="13">
    <source>
        <dbReference type="PIRSR" id="PIRSR000168-1"/>
    </source>
</evidence>
<comment type="catalytic activity">
    <reaction evidence="1">
        <text>a 2,3-saturated acyl-CoA + O2 = a (2E)-enoyl-CoA + H2O2</text>
        <dbReference type="Rhea" id="RHEA:38959"/>
        <dbReference type="ChEBI" id="CHEBI:15379"/>
        <dbReference type="ChEBI" id="CHEBI:16240"/>
        <dbReference type="ChEBI" id="CHEBI:58856"/>
        <dbReference type="ChEBI" id="CHEBI:65111"/>
        <dbReference type="EC" id="1.3.3.6"/>
    </reaction>
</comment>
<evidence type="ECO:0000256" key="7">
    <source>
        <dbReference type="ARBA" id="ARBA00022827"/>
    </source>
</evidence>
<proteinExistence type="inferred from homology"/>
<comment type="pathway">
    <text evidence="4">Lipid metabolism; peroxisomal fatty acid beta-oxidation.</text>
</comment>
<feature type="domain" description="Acyl-CoA oxidase/dehydrogenase middle" evidence="16">
    <location>
        <begin position="129"/>
        <end position="220"/>
    </location>
</feature>
<dbReference type="PANTHER" id="PTHR10909">
    <property type="entry name" value="ELECTRON TRANSPORT OXIDOREDUCTASE"/>
    <property type="match status" value="1"/>
</dbReference>
<dbReference type="Pfam" id="PF01756">
    <property type="entry name" value="ACOX"/>
    <property type="match status" value="1"/>
</dbReference>
<evidence type="ECO:0000256" key="4">
    <source>
        <dbReference type="ARBA" id="ARBA00004846"/>
    </source>
</evidence>
<dbReference type="Gene3D" id="1.20.140.10">
    <property type="entry name" value="Butyryl-CoA Dehydrogenase, subunit A, domain 3"/>
    <property type="match status" value="2"/>
</dbReference>
<dbReference type="Gene3D" id="2.40.110.10">
    <property type="entry name" value="Butyryl-CoA Dehydrogenase, subunit A, domain 2"/>
    <property type="match status" value="1"/>
</dbReference>
<evidence type="ECO:0000256" key="12">
    <source>
        <dbReference type="PIRNR" id="PIRNR000168"/>
    </source>
</evidence>
<dbReference type="SUPFAM" id="SSF47203">
    <property type="entry name" value="Acyl-CoA dehydrogenase C-terminal domain-like"/>
    <property type="match status" value="2"/>
</dbReference>
<evidence type="ECO:0000256" key="10">
    <source>
        <dbReference type="ARBA" id="ARBA00023098"/>
    </source>
</evidence>
<comment type="similarity">
    <text evidence="5 12">Belongs to the acyl-CoA oxidase family.</text>
</comment>